<dbReference type="GO" id="GO:0030246">
    <property type="term" value="F:carbohydrate binding"/>
    <property type="evidence" value="ECO:0007669"/>
    <property type="project" value="InterPro"/>
</dbReference>
<dbReference type="InterPro" id="IPR037018">
    <property type="entry name" value="GH65_N"/>
</dbReference>
<keyword evidence="4" id="KW-1133">Transmembrane helix</keyword>
<feature type="transmembrane region" description="Helical" evidence="4">
    <location>
        <begin position="394"/>
        <end position="416"/>
    </location>
</feature>
<dbReference type="PANTHER" id="PTHR37469:SF2">
    <property type="entry name" value="CELLOBIONIC ACID PHOSPHORYLASE"/>
    <property type="match status" value="1"/>
</dbReference>
<evidence type="ECO:0000259" key="7">
    <source>
        <dbReference type="Pfam" id="PF17167"/>
    </source>
</evidence>
<dbReference type="Proteomes" id="UP000010797">
    <property type="component" value="Chromosome"/>
</dbReference>
<dbReference type="SUPFAM" id="SSF48208">
    <property type="entry name" value="Six-hairpin glycosidases"/>
    <property type="match status" value="1"/>
</dbReference>
<dbReference type="InterPro" id="IPR052047">
    <property type="entry name" value="GH94_Enzymes"/>
</dbReference>
<feature type="transmembrane region" description="Helical" evidence="4">
    <location>
        <begin position="907"/>
        <end position="926"/>
    </location>
</feature>
<feature type="transmembrane region" description="Helical" evidence="4">
    <location>
        <begin position="800"/>
        <end position="831"/>
    </location>
</feature>
<dbReference type="Pfam" id="PF06165">
    <property type="entry name" value="GH94_b-supersand"/>
    <property type="match status" value="2"/>
</dbReference>
<dbReference type="SUPFAM" id="SSF74650">
    <property type="entry name" value="Galactose mutarotase-like"/>
    <property type="match status" value="2"/>
</dbReference>
<keyword evidence="9" id="KW-1185">Reference proteome</keyword>
<dbReference type="Gene3D" id="1.50.10.140">
    <property type="match status" value="2"/>
</dbReference>
<dbReference type="Gene3D" id="2.70.98.40">
    <property type="entry name" value="Glycoside hydrolase, family 65, N-terminal domain"/>
    <property type="match status" value="2"/>
</dbReference>
<dbReference type="GO" id="GO:0016757">
    <property type="term" value="F:glycosyltransferase activity"/>
    <property type="evidence" value="ECO:0007669"/>
    <property type="project" value="UniProtKB-KW"/>
</dbReference>
<reference evidence="9" key="1">
    <citation type="submission" date="2012-02" db="EMBL/GenBank/DDBJ databases">
        <title>Complete sequence of Desulfitobacterium dichloroeliminans LMG P-21439.</title>
        <authorList>
            <person name="Lucas S."/>
            <person name="Han J."/>
            <person name="Lapidus A."/>
            <person name="Cheng J.-F."/>
            <person name="Goodwin L."/>
            <person name="Pitluck S."/>
            <person name="Peters L."/>
            <person name="Ovchinnikova G."/>
            <person name="Teshima H."/>
            <person name="Detter J.C."/>
            <person name="Han C."/>
            <person name="Tapia R."/>
            <person name="Land M."/>
            <person name="Hauser L."/>
            <person name="Kyrpides N."/>
            <person name="Ivanova N."/>
            <person name="Pagani I."/>
            <person name="Kruse T."/>
            <person name="de Vos W.M."/>
            <person name="Boon N."/>
            <person name="Smidt H."/>
            <person name="Woyke T."/>
        </authorList>
    </citation>
    <scope>NUCLEOTIDE SEQUENCE [LARGE SCALE GENOMIC DNA]</scope>
    <source>
        <strain evidence="9">LMG P-21439 / DCA1</strain>
    </source>
</reference>
<dbReference type="Pfam" id="PF10091">
    <property type="entry name" value="Glycoamylase"/>
    <property type="match status" value="1"/>
</dbReference>
<feature type="domain" description="Glycosyl hydrolase 94 catalytic" evidence="7">
    <location>
        <begin position="2372"/>
        <end position="2796"/>
    </location>
</feature>
<evidence type="ECO:0000256" key="4">
    <source>
        <dbReference type="SAM" id="Phobius"/>
    </source>
</evidence>
<organism evidence="8 9">
    <name type="scientific">Desulfitobacterium dichloroeliminans (strain LMG P-21439 / DCA1)</name>
    <dbReference type="NCBI Taxonomy" id="871963"/>
    <lineage>
        <taxon>Bacteria</taxon>
        <taxon>Bacillati</taxon>
        <taxon>Bacillota</taxon>
        <taxon>Clostridia</taxon>
        <taxon>Eubacteriales</taxon>
        <taxon>Desulfitobacteriaceae</taxon>
        <taxon>Desulfitobacterium</taxon>
    </lineage>
</organism>
<dbReference type="EMBL" id="CP003344">
    <property type="protein sequence ID" value="AGA67840.1"/>
    <property type="molecule type" value="Genomic_DNA"/>
</dbReference>
<dbReference type="RefSeq" id="WP_015260847.1">
    <property type="nucleotide sequence ID" value="NC_019903.1"/>
</dbReference>
<evidence type="ECO:0000256" key="3">
    <source>
        <dbReference type="SAM" id="MobiDB-lite"/>
    </source>
</evidence>
<feature type="transmembrane region" description="Helical" evidence="4">
    <location>
        <begin position="428"/>
        <end position="454"/>
    </location>
</feature>
<evidence type="ECO:0000259" key="6">
    <source>
        <dbReference type="Pfam" id="PF10091"/>
    </source>
</evidence>
<sequence length="2872" mass="328625">MKMTGNISMLSPIKDVLLNREELMKHATELAHLHLQNPQRGKRQLLTPRVMENARFLSAAHHEIINYVHKEQDVVPAAEWFLDNYYLLKDFQTEIQRDLPRKYENQLPRLNMGDNQGYPRVFELMYELVEHTDSRIQENILREFINTYQELIPLASGEIWAIPIMLKITLLENVRRLVEKILLTQEERQAARQWVSPFEDHSDYPEQWEELLETVPRPLSFAPTFTEVLGNKIKDFGLDGAPLQRWLERALNKQEMSIEAMSRLEHQRQTGFQISMGNAISSVRFLMDQDWPQFFEEISMVQRVLESDPADIFAKLDFKSRDYYRHRIEERSRQWDVPELLLARKVVELSSRAQDSPQNHIGYYILGNGESELEQAIRAEKGRRSHPNQGSNSTYLYFGSIFLLITAMLAVVIGFLALNTGAVPQPRFFIFLLAIILAIFPISSITIILVNWFVSHWVRPAFFPKLEMRDGIPVSARTMVVIPTLLPNEEKVKELFARLEIYYLANQDPNLYFAVLGDYSDAPQEEMPGDLKIIEQGKQECLRLQNKYGDHHFFFMHRKRLWNAAENCWMGWERKRGKLLEFNRLLVEGEKGSYSYFAGQPEAIRDIKYIITLDCDTQLVRDSAKGLIGALAHPLQAAVLNEEGTRVISGYGILQPRIGIDILNGKSSFFARIFTGKTGIDPYSAAVSDVYQDLFEEGIFTGKGIYDLKVFHQVTQNAFPENKILSHDLLEGIFVRAGLVTDIQLIDGFPAKYHAHMRRLHRWVRGDWQLLPYLSQKLPFLSRWKIADNLRRSLLDPMQFLLIIAGFSLLPGSGVFWAMLVIINLLLPALLHALDRMIFHDDFPSDLGDSLIQFVLGLTFLPYQAQVMVDAVVRSLTRQYISRKSLLEWETADDTERRMANTYASSWRLMWPSVFFCWLIFFMLGFTNLQNALGFIPFLTLWTLSPWIACKISQPLANTRELLASRDLRELRLEARRIWSFFEDHVTEAENWLPPDNVQFDPPRGIAHRTSPTNIGLALLANLAGYDLGYLSVTQAVERMDHTLRTMESMERWQGHLYNWYDTLTLEPLHPMYVSTVDSGNLAVYLLTLREGLNDILQAPIIRRAQVEGLYDTFKLFKTAIEETRSTRDTRDTRATKDTKETKETRDTKVVEAAKAPKASEATVLDDFKEFGDLLEDLRDPDQKQVDHQAAVAVAIQEWQNLLAAWPTDMQAAIPLATQAVMPSDTPTALPSITGEASFWLAHLNRMIDSFKGELGSPNPPLTRIRQLQKRLEDFALAMDFRPLYNQNRQLFSIGYRVQDGAMDRSYYDLLASEARQSGFFAIAKGDVPQSHWFRLGRGLIKAKGRRCLVSWSGTMFEYLMPLVVMRNYPDTILDETYRSVVELQSQYGKSKGIPWGISESGFYAFDNQLNYQYKAFGIPGLGLKRGLLDDLVIAPYASFLALQVSPVQALQNIRAMKNHPKLTGVYGLYEAADFTPNRLPTEQQYRVVQSYMAHHQGMSLLSLVNTLLHNRLQDRFHRHPLVQATELVLQERLPAKITMTPPPEELSLFHEDKEGSDEENSRFIHIKPALTAIPVTHFIGNGSYSVMVTNSGSSFSSYQQMAISRWRSDYTQESWGMYFYIQNLNSGNFWSATYQPLHNVGKDYQVTYAPDKVEFQRQDGNIKTRTQIFVSPEDQVEIRRLTLTNISQHERILEITSFFEVVLAPLRDDMAHPVFNNLFIQTEFTHNALLASRRLRHAEQKPLWLMHTVCSEDSGDSNLQYETDRARFIGQGRDLANPLALELNQPLSNTVGNVLDPIMSLRKRIVLPPGKSLHLSFSTGVAANRHEVVRLAEKYQDTRSVQRAMEMAWTHSQMELRHFGISPQLANQSLGLGSHLVYTNLIGKDQRQMIPQNTRSQSSLWPHAISGDLPILLVRVSQIEHLELIRQLLKVHDYWLQKGLNSDLVILNEDESGYMQTFYDHLRDLVAVGHSQSHHHWQGKVHIIQKKHLAVEDEILLQSVAKLTLSGDAGSLAAQLRNLTRESCRKPLEITHRRADVGDKVLKLIPATAPAEGVIPAHTPHNNQKATADQEKLWFYNGLGGFSQDGKEYIVELRGGNHTPLPWLNICANQQFGFQVSTTGSGYTWAGNSREHKLTTWSNDPVLNPLSEVIYLRDENSREVWTITPDPIRSQEKYLIKHGHGYTKFDYRHQELSQKMTLFVPVDAKIKISHVQLTNHSEKRMDLSATYYAELVMGVSREVTNPYIVTAYDEQTESLQAHNVYDEDFSGRTVFLKGYGGSMKSYTGDRTEFIGRYGNLKDPEGLAHDQLSQNTGAGLDPCLVLQSSLAIEPNETKDIYFIFGEEATQEEVAGLLAKYSDPVAVKKALAKVKDFWEELFNTLQVKTPDQSLDLLVNRWLLYQVIVCRLWARSAFYQSGGAYGFRDQLQDVMSLSIIKPQWMREQILLHSRRQFKEGDVQHWWHPEEGKGIRTKFSDDLLWLPYVTLDYLEHTQDDSILEEVTPFLEDELLAELEDERYTIPQVSAETGTLYEHCIRAIDRSLQFGSHGLPLIGTGDWNDGLNHVGRLGKGESVWLGWFILIILDRFAEICVSRGDTARAEHYRETCQTLRMNLEQHGWDGGWYRRAYFDDGTPIGSAENSECQIDALAQSWAVLAGAPKESRLNDAMLALENYLWRKDDGMLLLLTPPFDKSEKDPGYIRGYIPGVRENGGQYTHGAVWTVMAFVARGQGNKALELYQMLNPINHARTEQETARYKAEPYVVAADVYANSQHTGRGGWSWYTGAAGWMYQAAVESILGLHIHGDQLTLQPCISSEWKGYSMDYRYGQTHYEITVQNPQGRMSGISELYLDEKPCEGDTLPLVDDGATHKVLAIM</sequence>
<keyword evidence="4" id="KW-0812">Transmembrane</keyword>
<dbReference type="STRING" id="871963.Desdi_0291"/>
<feature type="domain" description="Glycoamylase-like" evidence="6">
    <location>
        <begin position="1307"/>
        <end position="1521"/>
    </location>
</feature>
<dbReference type="CDD" id="cd11756">
    <property type="entry name" value="GH94N_ChvB_NdvB_1_like"/>
    <property type="match status" value="1"/>
</dbReference>
<feature type="domain" description="Glycosyl hydrolase 94 supersandwich" evidence="5">
    <location>
        <begin position="1571"/>
        <end position="1838"/>
    </location>
</feature>
<keyword evidence="1" id="KW-0328">Glycosyltransferase</keyword>
<name>L0F457_DESDL</name>
<feature type="region of interest" description="Disordered" evidence="3">
    <location>
        <begin position="1125"/>
        <end position="1146"/>
    </location>
</feature>
<dbReference type="Gene3D" id="1.50.10.10">
    <property type="match status" value="1"/>
</dbReference>
<protein>
    <submittedName>
        <fullName evidence="8">Cellobiose phosphorylase</fullName>
    </submittedName>
</protein>
<dbReference type="Gene3D" id="2.60.420.10">
    <property type="entry name" value="Maltose phosphorylase, domain 3"/>
    <property type="match status" value="1"/>
</dbReference>
<evidence type="ECO:0000313" key="8">
    <source>
        <dbReference type="EMBL" id="AGA67840.1"/>
    </source>
</evidence>
<evidence type="ECO:0000256" key="2">
    <source>
        <dbReference type="ARBA" id="ARBA00022679"/>
    </source>
</evidence>
<dbReference type="InterPro" id="IPR008928">
    <property type="entry name" value="6-hairpin_glycosidase_sf"/>
</dbReference>
<dbReference type="GO" id="GO:0005975">
    <property type="term" value="P:carbohydrate metabolic process"/>
    <property type="evidence" value="ECO:0007669"/>
    <property type="project" value="InterPro"/>
</dbReference>
<feature type="domain" description="Glycosyl hydrolase 94 supersandwich" evidence="5">
    <location>
        <begin position="2088"/>
        <end position="2359"/>
    </location>
</feature>
<dbReference type="InterPro" id="IPR037820">
    <property type="entry name" value="GH94N_NdvB"/>
</dbReference>
<dbReference type="InterPro" id="IPR012341">
    <property type="entry name" value="6hp_glycosidase-like_sf"/>
</dbReference>
<keyword evidence="4" id="KW-0472">Membrane</keyword>
<evidence type="ECO:0000259" key="5">
    <source>
        <dbReference type="Pfam" id="PF06165"/>
    </source>
</evidence>
<dbReference type="Pfam" id="PF17167">
    <property type="entry name" value="Glyco_hydro_94"/>
    <property type="match status" value="1"/>
</dbReference>
<dbReference type="KEGG" id="ddl:Desdi_0291"/>
<evidence type="ECO:0000313" key="9">
    <source>
        <dbReference type="Proteomes" id="UP000010797"/>
    </source>
</evidence>
<dbReference type="eggNOG" id="COG3459">
    <property type="taxonomic scope" value="Bacteria"/>
</dbReference>
<dbReference type="CDD" id="cd11753">
    <property type="entry name" value="GH94N_ChvB_NdvB_2_like"/>
    <property type="match status" value="1"/>
</dbReference>
<dbReference type="InterPro" id="IPR037824">
    <property type="entry name" value="GH94N_2_NdvB"/>
</dbReference>
<dbReference type="SMART" id="SM01068">
    <property type="entry name" value="CBM_X"/>
    <property type="match status" value="2"/>
</dbReference>
<proteinExistence type="predicted"/>
<dbReference type="InterPro" id="IPR011013">
    <property type="entry name" value="Gal_mutarotase_sf_dom"/>
</dbReference>
<feature type="transmembrane region" description="Helical" evidence="4">
    <location>
        <begin position="851"/>
        <end position="873"/>
    </location>
</feature>
<dbReference type="PANTHER" id="PTHR37469">
    <property type="entry name" value="CELLOBIONIC ACID PHOSPHORYLASE-RELATED"/>
    <property type="match status" value="1"/>
</dbReference>
<evidence type="ECO:0000256" key="1">
    <source>
        <dbReference type="ARBA" id="ARBA00022676"/>
    </source>
</evidence>
<dbReference type="InterPro" id="IPR019282">
    <property type="entry name" value="Glycoamylase-like_cons_dom"/>
</dbReference>
<dbReference type="HOGENOM" id="CLU_000646_0_0_9"/>
<keyword evidence="2" id="KW-0808">Transferase</keyword>
<dbReference type="InterPro" id="IPR033432">
    <property type="entry name" value="GH94_catalytic"/>
</dbReference>
<accession>L0F457</accession>
<gene>
    <name evidence="8" type="ordered locus">Desdi_0291</name>
</gene>
<dbReference type="InterPro" id="IPR010383">
    <property type="entry name" value="Glyco_hydrolase_94_b-supersand"/>
</dbReference>